<sequence>MHVTLKRMSTWAVLAAAAASLGLGVTQATAGADPSPMVCPDPNSPPSQTNRCAYQWCPGSPELKNMPNWDRSVCHAWYFDENSPVTDSTIIEGFPPPWPPGLQCIPLLTCRP</sequence>
<dbReference type="EMBL" id="LKTM01000381">
    <property type="protein sequence ID" value="KQH75307.1"/>
    <property type="molecule type" value="Genomic_DNA"/>
</dbReference>
<dbReference type="RefSeq" id="WP_055581721.1">
    <property type="nucleotide sequence ID" value="NZ_LKTM01000381.1"/>
</dbReference>
<evidence type="ECO:0000313" key="3">
    <source>
        <dbReference type="Proteomes" id="UP000051677"/>
    </source>
</evidence>
<dbReference type="Proteomes" id="UP000051677">
    <property type="component" value="Unassembled WGS sequence"/>
</dbReference>
<dbReference type="AlphaFoldDB" id="A0A0Q2RIS3"/>
<feature type="signal peptide" evidence="1">
    <location>
        <begin position="1"/>
        <end position="30"/>
    </location>
</feature>
<name>A0A0Q2RIS3_MYCGO</name>
<feature type="chain" id="PRO_5038967129" description="Secreted protein" evidence="1">
    <location>
        <begin position="31"/>
        <end position="112"/>
    </location>
</feature>
<organism evidence="2 3">
    <name type="scientific">Mycobacterium gordonae</name>
    <dbReference type="NCBI Taxonomy" id="1778"/>
    <lineage>
        <taxon>Bacteria</taxon>
        <taxon>Bacillati</taxon>
        <taxon>Actinomycetota</taxon>
        <taxon>Actinomycetes</taxon>
        <taxon>Mycobacteriales</taxon>
        <taxon>Mycobacteriaceae</taxon>
        <taxon>Mycobacterium</taxon>
    </lineage>
</organism>
<evidence type="ECO:0000313" key="2">
    <source>
        <dbReference type="EMBL" id="KQH75307.1"/>
    </source>
</evidence>
<evidence type="ECO:0008006" key="4">
    <source>
        <dbReference type="Google" id="ProtNLM"/>
    </source>
</evidence>
<comment type="caution">
    <text evidence="2">The sequence shown here is derived from an EMBL/GenBank/DDBJ whole genome shotgun (WGS) entry which is preliminary data.</text>
</comment>
<proteinExistence type="predicted"/>
<dbReference type="OrthoDB" id="4733485at2"/>
<accession>A0A0Q2RIS3</accession>
<protein>
    <recommendedName>
        <fullName evidence="4">Secreted protein</fullName>
    </recommendedName>
</protein>
<reference evidence="2 3" key="1">
    <citation type="submission" date="2015-10" db="EMBL/GenBank/DDBJ databases">
        <title>Mycobacterium gordonae draft genome assembly.</title>
        <authorList>
            <person name="Ustinova V."/>
            <person name="Smirnova T."/>
            <person name="Blagodatskikh K."/>
            <person name="Varlamov D."/>
            <person name="Larionova E."/>
            <person name="Chernousova L."/>
        </authorList>
    </citation>
    <scope>NUCLEOTIDE SEQUENCE [LARGE SCALE GENOMIC DNA]</scope>
    <source>
        <strain evidence="2 3">CTRI 14-8773</strain>
    </source>
</reference>
<keyword evidence="1" id="KW-0732">Signal</keyword>
<evidence type="ECO:0000256" key="1">
    <source>
        <dbReference type="SAM" id="SignalP"/>
    </source>
</evidence>
<gene>
    <name evidence="2" type="ORF">AO501_29825</name>
</gene>